<gene>
    <name evidence="1" type="ORF">OIK40_02455</name>
</gene>
<comment type="caution">
    <text evidence="1">The sequence shown here is derived from an EMBL/GenBank/DDBJ whole genome shotgun (WGS) entry which is preliminary data.</text>
</comment>
<sequence>MSGPKDYATLGAFAVLVAGAVWLSGTLDRKPQVTEAAAAAIAAELDIYVEQLSGPPAGEADSATHLTVCLETARQLDFPLLAKRLAPSFLRPVPAAGCTKRTVEGDFGMFTARTYWFDAQGTEAAHLKIAKVDCPTRSRCLVDIDWFGGGNRYEVERSGGSWSVTGYEMRWVV</sequence>
<keyword evidence="2" id="KW-1185">Reference proteome</keyword>
<name>A0ABT5JLV8_9SPHN</name>
<dbReference type="EMBL" id="JAQQXQ010000001">
    <property type="protein sequence ID" value="MDC8753501.1"/>
    <property type="molecule type" value="Genomic_DNA"/>
</dbReference>
<protein>
    <submittedName>
        <fullName evidence="1">Uncharacterized protein</fullName>
    </submittedName>
</protein>
<dbReference type="RefSeq" id="WP_273675891.1">
    <property type="nucleotide sequence ID" value="NZ_JAQQXQ010000001.1"/>
</dbReference>
<dbReference type="Proteomes" id="UP001216558">
    <property type="component" value="Unassembled WGS sequence"/>
</dbReference>
<organism evidence="1 2">
    <name type="scientific">Erythrobacter fulvus</name>
    <dbReference type="NCBI Taxonomy" id="2987523"/>
    <lineage>
        <taxon>Bacteria</taxon>
        <taxon>Pseudomonadati</taxon>
        <taxon>Pseudomonadota</taxon>
        <taxon>Alphaproteobacteria</taxon>
        <taxon>Sphingomonadales</taxon>
        <taxon>Erythrobacteraceae</taxon>
        <taxon>Erythrobacter/Porphyrobacter group</taxon>
        <taxon>Erythrobacter</taxon>
    </lineage>
</organism>
<accession>A0ABT5JLV8</accession>
<evidence type="ECO:0000313" key="2">
    <source>
        <dbReference type="Proteomes" id="UP001216558"/>
    </source>
</evidence>
<proteinExistence type="predicted"/>
<evidence type="ECO:0000313" key="1">
    <source>
        <dbReference type="EMBL" id="MDC8753501.1"/>
    </source>
</evidence>
<reference evidence="1 2" key="1">
    <citation type="submission" date="2022-10" db="EMBL/GenBank/DDBJ databases">
        <title>Erythrobacter sp. sf7 Genome sequencing.</title>
        <authorList>
            <person name="Park S."/>
        </authorList>
    </citation>
    <scope>NUCLEOTIDE SEQUENCE [LARGE SCALE GENOMIC DNA]</scope>
    <source>
        <strain evidence="2">sf7</strain>
    </source>
</reference>